<proteinExistence type="inferred from homology"/>
<dbReference type="InterPro" id="IPR036046">
    <property type="entry name" value="Acylphosphatase-like_dom_sf"/>
</dbReference>
<evidence type="ECO:0000256" key="2">
    <source>
        <dbReference type="ARBA" id="ARBA00012150"/>
    </source>
</evidence>
<feature type="domain" description="Acylphosphatase-like" evidence="8">
    <location>
        <begin position="534"/>
        <end position="619"/>
    </location>
</feature>
<dbReference type="SUPFAM" id="SSF56059">
    <property type="entry name" value="Glutathione synthetase ATP-binding domain-like"/>
    <property type="match status" value="1"/>
</dbReference>
<dbReference type="EC" id="3.6.1.7" evidence="2"/>
<evidence type="ECO:0000256" key="1">
    <source>
        <dbReference type="ARBA" id="ARBA00005614"/>
    </source>
</evidence>
<comment type="catalytic activity">
    <reaction evidence="5">
        <text>an acyl phosphate + H2O = a carboxylate + phosphate + H(+)</text>
        <dbReference type="Rhea" id="RHEA:14965"/>
        <dbReference type="ChEBI" id="CHEBI:15377"/>
        <dbReference type="ChEBI" id="CHEBI:15378"/>
        <dbReference type="ChEBI" id="CHEBI:29067"/>
        <dbReference type="ChEBI" id="CHEBI:43474"/>
        <dbReference type="ChEBI" id="CHEBI:59918"/>
        <dbReference type="EC" id="3.6.1.7"/>
    </reaction>
</comment>
<dbReference type="Proteomes" id="UP000199107">
    <property type="component" value="Unassembled WGS sequence"/>
</dbReference>
<comment type="caution">
    <text evidence="6">Lacks conserved residue(s) required for the propagation of feature annotation.</text>
</comment>
<organism evidence="9 10">
    <name type="scientific">Franzmannia pantelleriensis</name>
    <dbReference type="NCBI Taxonomy" id="48727"/>
    <lineage>
        <taxon>Bacteria</taxon>
        <taxon>Pseudomonadati</taxon>
        <taxon>Pseudomonadota</taxon>
        <taxon>Gammaproteobacteria</taxon>
        <taxon>Oceanospirillales</taxon>
        <taxon>Halomonadaceae</taxon>
        <taxon>Franzmannia</taxon>
    </lineage>
</organism>
<evidence type="ECO:0000256" key="5">
    <source>
        <dbReference type="ARBA" id="ARBA00047645"/>
    </source>
</evidence>
<dbReference type="PROSITE" id="PS00151">
    <property type="entry name" value="ACYLPHOSPHATASE_2"/>
    <property type="match status" value="1"/>
</dbReference>
<evidence type="ECO:0000256" key="6">
    <source>
        <dbReference type="PROSITE-ProRule" id="PRU00520"/>
    </source>
</evidence>
<dbReference type="Gene3D" id="3.30.70.100">
    <property type="match status" value="1"/>
</dbReference>
<dbReference type="PANTHER" id="PTHR47268">
    <property type="entry name" value="ACYLPHOSPHATASE"/>
    <property type="match status" value="1"/>
</dbReference>
<dbReference type="SUPFAM" id="SSF54975">
    <property type="entry name" value="Acylphosphatase/BLUF domain-like"/>
    <property type="match status" value="1"/>
</dbReference>
<dbReference type="PANTHER" id="PTHR47268:SF4">
    <property type="entry name" value="ACYLPHOSPHATASE"/>
    <property type="match status" value="1"/>
</dbReference>
<dbReference type="SUPFAM" id="SSF48452">
    <property type="entry name" value="TPR-like"/>
    <property type="match status" value="1"/>
</dbReference>
<dbReference type="InterPro" id="IPR020456">
    <property type="entry name" value="Acylphosphatase"/>
</dbReference>
<dbReference type="InterPro" id="IPR017968">
    <property type="entry name" value="Acylphosphatase_CS"/>
</dbReference>
<accession>A0A1G9VPA7</accession>
<dbReference type="GO" id="GO:0003998">
    <property type="term" value="F:acylphosphatase activity"/>
    <property type="evidence" value="ECO:0007669"/>
    <property type="project" value="UniProtKB-EC"/>
</dbReference>
<dbReference type="AlphaFoldDB" id="A0A1G9VPA7"/>
<dbReference type="PROSITE" id="PS51160">
    <property type="entry name" value="ACYLPHOSPHATASE_3"/>
    <property type="match status" value="1"/>
</dbReference>
<dbReference type="InterPro" id="IPR001792">
    <property type="entry name" value="Acylphosphatase-like_dom"/>
</dbReference>
<evidence type="ECO:0000256" key="3">
    <source>
        <dbReference type="ARBA" id="ARBA00015991"/>
    </source>
</evidence>
<name>A0A1G9VPA7_9GAMM</name>
<comment type="similarity">
    <text evidence="1 7">Belongs to the acylphosphatase family.</text>
</comment>
<keyword evidence="10" id="KW-1185">Reference proteome</keyword>
<evidence type="ECO:0000313" key="9">
    <source>
        <dbReference type="EMBL" id="SDM73821.1"/>
    </source>
</evidence>
<protein>
    <recommendedName>
        <fullName evidence="3">Acylphosphatase</fullName>
        <ecNumber evidence="2">3.6.1.7</ecNumber>
    </recommendedName>
    <alternativeName>
        <fullName evidence="4">Acylphosphate phosphohydrolase</fullName>
    </alternativeName>
</protein>
<dbReference type="STRING" id="48727.SAMN05192555_11859"/>
<gene>
    <name evidence="9" type="ORF">SAMN05192555_11859</name>
</gene>
<evidence type="ECO:0000259" key="8">
    <source>
        <dbReference type="PROSITE" id="PS51160"/>
    </source>
</evidence>
<dbReference type="Gene3D" id="1.25.40.10">
    <property type="entry name" value="Tetratricopeptide repeat domain"/>
    <property type="match status" value="1"/>
</dbReference>
<evidence type="ECO:0000256" key="7">
    <source>
        <dbReference type="RuleBase" id="RU004168"/>
    </source>
</evidence>
<evidence type="ECO:0000313" key="10">
    <source>
        <dbReference type="Proteomes" id="UP000199107"/>
    </source>
</evidence>
<sequence length="619" mass="69475">MGRRQKAINGHQLELKRPQSGEVARLAANIRQLIKMQRHELAVEVLLQLQRLDPGHAEALLLQGELELEAGDMTKALHSLLAASYQLPSYPRVFWLLAKLHAMGRQDLAAISALLRYVELRPTESKGMMTLSALYTEAGLNEQAEYWVRRGLRLEPFRCEKKIPDNQRKMRVLVLMTAESSEWRINRKTFQAQIMEGHNNLSLLLDAAHIEVWTLFVDTISSAPEVARKLPKLDLVYNAITDAERCAEALAHAHRLCDRLCVPVVNAPLEVLAASREGNHDRLMGAQGVIVPKSIKLEHVQGDCRALVEDAVKKESLTFPLIVRLAGYQGGKYMHLVQEPASHDYKELDAALAQQPQTLYLIEYHDVSYQDARCPDIRLFPKYRAFMVGSNLYPCHLFTGDSFNVHLKSAEKIMQANPWLVDLERAYCHDPARHLGESNWAALSEAMQALGLDYCGVDFSPSADDPSKLVIFEMNPAMRNWVSHLPEGDHVQLSWKTITRKVHEHFCFLTDISPWHFNLPEGTAPVFSEDDILTLRLLISGQVQGVGYHQWFASQLVERGIAGWVRNSSDGSVEAVIHGKLGDLQPLCDEVPNGPEGASVSGFDAKPWDGAIPKGVEIR</sequence>
<dbReference type="EMBL" id="FNGH01000018">
    <property type="protein sequence ID" value="SDM73821.1"/>
    <property type="molecule type" value="Genomic_DNA"/>
</dbReference>
<dbReference type="Gene3D" id="3.30.470.20">
    <property type="entry name" value="ATP-grasp fold, B domain"/>
    <property type="match status" value="1"/>
</dbReference>
<reference evidence="10" key="1">
    <citation type="submission" date="2016-10" db="EMBL/GenBank/DDBJ databases">
        <authorList>
            <person name="Varghese N."/>
            <person name="Submissions S."/>
        </authorList>
    </citation>
    <scope>NUCLEOTIDE SEQUENCE [LARGE SCALE GENOMIC DNA]</scope>
    <source>
        <strain evidence="10">AAP</strain>
    </source>
</reference>
<dbReference type="Pfam" id="PF00708">
    <property type="entry name" value="Acylphosphatase"/>
    <property type="match status" value="1"/>
</dbReference>
<dbReference type="InterPro" id="IPR011990">
    <property type="entry name" value="TPR-like_helical_dom_sf"/>
</dbReference>
<evidence type="ECO:0000256" key="4">
    <source>
        <dbReference type="ARBA" id="ARBA00032904"/>
    </source>
</evidence>